<protein>
    <submittedName>
        <fullName evidence="6">Nitrogen fixation regulation protein FixK</fullName>
    </submittedName>
</protein>
<feature type="domain" description="HTH crp-type" evidence="5">
    <location>
        <begin position="146"/>
        <end position="220"/>
    </location>
</feature>
<dbReference type="InterPro" id="IPR036388">
    <property type="entry name" value="WH-like_DNA-bd_sf"/>
</dbReference>
<evidence type="ECO:0000256" key="3">
    <source>
        <dbReference type="ARBA" id="ARBA00023163"/>
    </source>
</evidence>
<dbReference type="GO" id="GO:0003677">
    <property type="term" value="F:DNA binding"/>
    <property type="evidence" value="ECO:0007669"/>
    <property type="project" value="UniProtKB-KW"/>
</dbReference>
<accession>A0A1X7A446</accession>
<evidence type="ECO:0000259" key="4">
    <source>
        <dbReference type="PROSITE" id="PS50042"/>
    </source>
</evidence>
<keyword evidence="2" id="KW-0238">DNA-binding</keyword>
<dbReference type="InterPro" id="IPR014710">
    <property type="entry name" value="RmlC-like_jellyroll"/>
</dbReference>
<sequence>MQNTALGRKLGAFVALSAPEISALESLHKRRRTFVAGRDLVHQGQSEQAAYILASGWAVSYKIMEDGQRQIVDFQIPGDFLGLRSVLFHLSDHSVEPVTNIDVTEILLPDLLDAFSRTPRLAMAILWAASRDEAMVVEHLVGIGRREATERMAHFLLELGARLALVGMGSKAGFDCPLTQYHLADALGLSAVHTNRVLRKLREWGMLTFRSGTVRFDDYDRLAEFAKFDPTYLDQTGPLLK</sequence>
<dbReference type="SUPFAM" id="SSF46785">
    <property type="entry name" value="Winged helix' DNA-binding domain"/>
    <property type="match status" value="1"/>
</dbReference>
<dbReference type="SUPFAM" id="SSF51206">
    <property type="entry name" value="cAMP-binding domain-like"/>
    <property type="match status" value="1"/>
</dbReference>
<dbReference type="GO" id="GO:0006355">
    <property type="term" value="P:regulation of DNA-templated transcription"/>
    <property type="evidence" value="ECO:0007669"/>
    <property type="project" value="InterPro"/>
</dbReference>
<evidence type="ECO:0000256" key="2">
    <source>
        <dbReference type="ARBA" id="ARBA00023125"/>
    </source>
</evidence>
<keyword evidence="7" id="KW-1185">Reference proteome</keyword>
<dbReference type="EMBL" id="FWFJ01000044">
    <property type="protein sequence ID" value="SLN70162.1"/>
    <property type="molecule type" value="Genomic_DNA"/>
</dbReference>
<evidence type="ECO:0000256" key="1">
    <source>
        <dbReference type="ARBA" id="ARBA00023015"/>
    </source>
</evidence>
<dbReference type="RefSeq" id="WP_370738350.1">
    <property type="nucleotide sequence ID" value="NZ_FWFJ01000044.1"/>
</dbReference>
<dbReference type="InterPro" id="IPR012318">
    <property type="entry name" value="HTH_CRP"/>
</dbReference>
<dbReference type="Pfam" id="PF00027">
    <property type="entry name" value="cNMP_binding"/>
    <property type="match status" value="1"/>
</dbReference>
<reference evidence="7" key="1">
    <citation type="submission" date="2017-03" db="EMBL/GenBank/DDBJ databases">
        <authorList>
            <person name="Rodrigo-Torres L."/>
            <person name="Arahal R.D."/>
            <person name="Lucena T."/>
        </authorList>
    </citation>
    <scope>NUCLEOTIDE SEQUENCE [LARGE SCALE GENOMIC DNA]</scope>
    <source>
        <strain evidence="7">CECT 8370</strain>
    </source>
</reference>
<dbReference type="AlphaFoldDB" id="A0A1X7A446"/>
<dbReference type="PROSITE" id="PS51063">
    <property type="entry name" value="HTH_CRP_2"/>
    <property type="match status" value="1"/>
</dbReference>
<dbReference type="Gene3D" id="1.10.10.10">
    <property type="entry name" value="Winged helix-like DNA-binding domain superfamily/Winged helix DNA-binding domain"/>
    <property type="match status" value="1"/>
</dbReference>
<dbReference type="InterPro" id="IPR000595">
    <property type="entry name" value="cNMP-bd_dom"/>
</dbReference>
<feature type="domain" description="Cyclic nucleotide-binding" evidence="4">
    <location>
        <begin position="12"/>
        <end position="88"/>
    </location>
</feature>
<dbReference type="CDD" id="cd00038">
    <property type="entry name" value="CAP_ED"/>
    <property type="match status" value="1"/>
</dbReference>
<organism evidence="6 7">
    <name type="scientific">Roseovarius gaetbuli</name>
    <dbReference type="NCBI Taxonomy" id="1356575"/>
    <lineage>
        <taxon>Bacteria</taxon>
        <taxon>Pseudomonadati</taxon>
        <taxon>Pseudomonadota</taxon>
        <taxon>Alphaproteobacteria</taxon>
        <taxon>Rhodobacterales</taxon>
        <taxon>Roseobacteraceae</taxon>
        <taxon>Roseovarius</taxon>
    </lineage>
</organism>
<keyword evidence="1" id="KW-0805">Transcription regulation</keyword>
<name>A0A1X7A446_9RHOB</name>
<dbReference type="PROSITE" id="PS50042">
    <property type="entry name" value="CNMP_BINDING_3"/>
    <property type="match status" value="1"/>
</dbReference>
<dbReference type="InterPro" id="IPR036390">
    <property type="entry name" value="WH_DNA-bd_sf"/>
</dbReference>
<dbReference type="Pfam" id="PF13545">
    <property type="entry name" value="HTH_Crp_2"/>
    <property type="match status" value="1"/>
</dbReference>
<evidence type="ECO:0000313" key="6">
    <source>
        <dbReference type="EMBL" id="SLN70162.1"/>
    </source>
</evidence>
<keyword evidence="3" id="KW-0804">Transcription</keyword>
<dbReference type="InterPro" id="IPR018490">
    <property type="entry name" value="cNMP-bd_dom_sf"/>
</dbReference>
<evidence type="ECO:0000313" key="7">
    <source>
        <dbReference type="Proteomes" id="UP000194012"/>
    </source>
</evidence>
<dbReference type="SMART" id="SM00100">
    <property type="entry name" value="cNMP"/>
    <property type="match status" value="1"/>
</dbReference>
<proteinExistence type="predicted"/>
<dbReference type="Proteomes" id="UP000194012">
    <property type="component" value="Unassembled WGS sequence"/>
</dbReference>
<evidence type="ECO:0000259" key="5">
    <source>
        <dbReference type="PROSITE" id="PS51063"/>
    </source>
</evidence>
<dbReference type="Gene3D" id="2.60.120.10">
    <property type="entry name" value="Jelly Rolls"/>
    <property type="match status" value="1"/>
</dbReference>
<gene>
    <name evidence="6" type="primary">fixK_4</name>
    <name evidence="6" type="ORF">ROG8370_03336</name>
</gene>